<reference evidence="3 4" key="1">
    <citation type="journal article" date="2019" name="Nat. Ecol. Evol.">
        <title>Megaphylogeny resolves global patterns of mushroom evolution.</title>
        <authorList>
            <person name="Varga T."/>
            <person name="Krizsan K."/>
            <person name="Foldi C."/>
            <person name="Dima B."/>
            <person name="Sanchez-Garcia M."/>
            <person name="Sanchez-Ramirez S."/>
            <person name="Szollosi G.J."/>
            <person name="Szarkandi J.G."/>
            <person name="Papp V."/>
            <person name="Albert L."/>
            <person name="Andreopoulos W."/>
            <person name="Angelini C."/>
            <person name="Antonin V."/>
            <person name="Barry K.W."/>
            <person name="Bougher N.L."/>
            <person name="Buchanan P."/>
            <person name="Buyck B."/>
            <person name="Bense V."/>
            <person name="Catcheside P."/>
            <person name="Chovatia M."/>
            <person name="Cooper J."/>
            <person name="Damon W."/>
            <person name="Desjardin D."/>
            <person name="Finy P."/>
            <person name="Geml J."/>
            <person name="Haridas S."/>
            <person name="Hughes K."/>
            <person name="Justo A."/>
            <person name="Karasinski D."/>
            <person name="Kautmanova I."/>
            <person name="Kiss B."/>
            <person name="Kocsube S."/>
            <person name="Kotiranta H."/>
            <person name="LaButti K.M."/>
            <person name="Lechner B.E."/>
            <person name="Liimatainen K."/>
            <person name="Lipzen A."/>
            <person name="Lukacs Z."/>
            <person name="Mihaltcheva S."/>
            <person name="Morgado L.N."/>
            <person name="Niskanen T."/>
            <person name="Noordeloos M.E."/>
            <person name="Ohm R.A."/>
            <person name="Ortiz-Santana B."/>
            <person name="Ovrebo C."/>
            <person name="Racz N."/>
            <person name="Riley R."/>
            <person name="Savchenko A."/>
            <person name="Shiryaev A."/>
            <person name="Soop K."/>
            <person name="Spirin V."/>
            <person name="Szebenyi C."/>
            <person name="Tomsovsky M."/>
            <person name="Tulloss R.E."/>
            <person name="Uehling J."/>
            <person name="Grigoriev I.V."/>
            <person name="Vagvolgyi C."/>
            <person name="Papp T."/>
            <person name="Martin F.M."/>
            <person name="Miettinen O."/>
            <person name="Hibbett D.S."/>
            <person name="Nagy L.G."/>
        </authorList>
    </citation>
    <scope>NUCLEOTIDE SEQUENCE [LARGE SCALE GENOMIC DNA]</scope>
    <source>
        <strain evidence="3 4">FP101781</strain>
    </source>
</reference>
<dbReference type="Pfam" id="PF04376">
    <property type="entry name" value="ATE_N"/>
    <property type="match status" value="1"/>
</dbReference>
<dbReference type="OrthoDB" id="74183at2759"/>
<dbReference type="InterPro" id="IPR007471">
    <property type="entry name" value="N-end_Aminoacyl_Trfase_N"/>
</dbReference>
<dbReference type="GO" id="GO:0004057">
    <property type="term" value="F:arginyl-tRNA--protein transferase activity"/>
    <property type="evidence" value="ECO:0007669"/>
    <property type="project" value="InterPro"/>
</dbReference>
<evidence type="ECO:0000313" key="3">
    <source>
        <dbReference type="EMBL" id="TEB30155.1"/>
    </source>
</evidence>
<evidence type="ECO:0000259" key="2">
    <source>
        <dbReference type="Pfam" id="PF04376"/>
    </source>
</evidence>
<sequence length="160" mass="18391">MSLPVYSIAVPFGHEEPSPCRLCTPPNRRREVAPRNCKVAAMHAVSLSVEVYQKMLYRGWARSGLYCYKPDLKKSCCPQYAYRLDALAFQPSKRHRKLLRRWNRRILYGRGDVTVANIPPGRSRQSEDSDDGPNLAESVHAPESTFLENLTPAHRYEVRF</sequence>
<name>A0A4Y7T7N1_COPMI</name>
<dbReference type="Proteomes" id="UP000298030">
    <property type="component" value="Unassembled WGS sequence"/>
</dbReference>
<comment type="caution">
    <text evidence="3">The sequence shown here is derived from an EMBL/GenBank/DDBJ whole genome shotgun (WGS) entry which is preliminary data.</text>
</comment>
<keyword evidence="4" id="KW-1185">Reference proteome</keyword>
<protein>
    <recommendedName>
        <fullName evidence="2">N-end aminoacyl transferase N-terminal domain-containing protein</fullName>
    </recommendedName>
</protein>
<evidence type="ECO:0000256" key="1">
    <source>
        <dbReference type="SAM" id="MobiDB-lite"/>
    </source>
</evidence>
<dbReference type="EMBL" id="QPFP01000024">
    <property type="protein sequence ID" value="TEB30155.1"/>
    <property type="molecule type" value="Genomic_DNA"/>
</dbReference>
<feature type="domain" description="N-end aminoacyl transferase N-terminal" evidence="2">
    <location>
        <begin position="19"/>
        <end position="97"/>
    </location>
</feature>
<organism evidence="3 4">
    <name type="scientific">Coprinellus micaceus</name>
    <name type="common">Glistening ink-cap mushroom</name>
    <name type="synonym">Coprinus micaceus</name>
    <dbReference type="NCBI Taxonomy" id="71717"/>
    <lineage>
        <taxon>Eukaryota</taxon>
        <taxon>Fungi</taxon>
        <taxon>Dikarya</taxon>
        <taxon>Basidiomycota</taxon>
        <taxon>Agaricomycotina</taxon>
        <taxon>Agaricomycetes</taxon>
        <taxon>Agaricomycetidae</taxon>
        <taxon>Agaricales</taxon>
        <taxon>Agaricineae</taxon>
        <taxon>Psathyrellaceae</taxon>
        <taxon>Coprinellus</taxon>
    </lineage>
</organism>
<dbReference type="STRING" id="71717.A0A4Y7T7N1"/>
<dbReference type="PANTHER" id="PTHR21367">
    <property type="entry name" value="ARGININE-TRNA-PROTEIN TRANSFERASE 1"/>
    <property type="match status" value="1"/>
</dbReference>
<accession>A0A4Y7T7N1</accession>
<feature type="region of interest" description="Disordered" evidence="1">
    <location>
        <begin position="117"/>
        <end position="138"/>
    </location>
</feature>
<proteinExistence type="predicted"/>
<dbReference type="AlphaFoldDB" id="A0A4Y7T7N1"/>
<dbReference type="InterPro" id="IPR030700">
    <property type="entry name" value="N-end_Aminoacyl_Trfase"/>
</dbReference>
<evidence type="ECO:0000313" key="4">
    <source>
        <dbReference type="Proteomes" id="UP000298030"/>
    </source>
</evidence>
<dbReference type="GO" id="GO:0005737">
    <property type="term" value="C:cytoplasm"/>
    <property type="evidence" value="ECO:0007669"/>
    <property type="project" value="TreeGrafter"/>
</dbReference>
<dbReference type="PANTHER" id="PTHR21367:SF1">
    <property type="entry name" value="ARGINYL-TRNA--PROTEIN TRANSFERASE 1"/>
    <property type="match status" value="1"/>
</dbReference>
<gene>
    <name evidence="3" type="ORF">FA13DRAFT_1733969</name>
</gene>